<evidence type="ECO:0000313" key="2">
    <source>
        <dbReference type="Proteomes" id="UP000000692"/>
    </source>
</evidence>
<dbReference type="HOGENOM" id="CLU_3271358_0_0_5"/>
<evidence type="ECO:0008006" key="3">
    <source>
        <dbReference type="Google" id="ProtNLM"/>
    </source>
</evidence>
<proteinExistence type="predicted"/>
<keyword evidence="2" id="KW-1185">Reference proteome</keyword>
<accession>F9Y8I0</accession>
<dbReference type="AlphaFoldDB" id="F9Y8I0"/>
<evidence type="ECO:0000313" key="1">
    <source>
        <dbReference type="EMBL" id="AEM39989.1"/>
    </source>
</evidence>
<dbReference type="RefSeq" id="WP_013383407.1">
    <property type="nucleotide sequence ID" value="NC_017384.1"/>
</dbReference>
<dbReference type="EMBL" id="CP002018">
    <property type="protein sequence ID" value="AEM39989.1"/>
    <property type="molecule type" value="Genomic_DNA"/>
</dbReference>
<organism evidence="1 2">
    <name type="scientific">Ketogulonicigenium vulgare (strain WSH-001)</name>
    <dbReference type="NCBI Taxonomy" id="759362"/>
    <lineage>
        <taxon>Bacteria</taxon>
        <taxon>Pseudomonadati</taxon>
        <taxon>Pseudomonadota</taxon>
        <taxon>Alphaproteobacteria</taxon>
        <taxon>Rhodobacterales</taxon>
        <taxon>Roseobacteraceae</taxon>
        <taxon>Ketogulonicigenium</taxon>
    </lineage>
</organism>
<dbReference type="PROSITE" id="PS51257">
    <property type="entry name" value="PROKAR_LIPOPROTEIN"/>
    <property type="match status" value="1"/>
</dbReference>
<protein>
    <recommendedName>
        <fullName evidence="3">Lipoprotein</fullName>
    </recommendedName>
</protein>
<sequence length="41" mass="4110">MRAALLIAVLALTAACGRQGDNIAPGPSTTISQTITVGISR</sequence>
<dbReference type="KEGG" id="kvl:KVU_0150"/>
<dbReference type="Proteomes" id="UP000000692">
    <property type="component" value="Chromosome"/>
</dbReference>
<reference evidence="1 2" key="1">
    <citation type="journal article" date="2011" name="J. Bacteriol.">
        <title>Complete genome sequence of the industrial strain Ketogulonicigenium vulgare WSH-001.</title>
        <authorList>
            <person name="Liu L."/>
            <person name="Li Y."/>
            <person name="Zhang J."/>
            <person name="Zhou Z."/>
            <person name="Liu J."/>
            <person name="Li X."/>
            <person name="Zhou J."/>
            <person name="Du G."/>
            <person name="Wang L."/>
            <person name="Chen J."/>
        </authorList>
    </citation>
    <scope>NUCLEOTIDE SEQUENCE [LARGE SCALE GENOMIC DNA]</scope>
    <source>
        <strain evidence="1 2">WSH-001</strain>
    </source>
</reference>
<gene>
    <name evidence="1" type="ordered locus">KVU_0150</name>
</gene>
<name>F9Y8I0_KETVW</name>